<dbReference type="EMBL" id="MWPS01000026">
    <property type="protein sequence ID" value="OPG15907.1"/>
    <property type="molecule type" value="Genomic_DNA"/>
</dbReference>
<dbReference type="UniPathway" id="UPA00618">
    <property type="reaction ID" value="UER00674"/>
</dbReference>
<comment type="cofactor">
    <cofactor evidence="1">
        <name>FAD</name>
        <dbReference type="ChEBI" id="CHEBI:57692"/>
    </cofactor>
</comment>
<sequence length="606" mass="67706">MLYFAYHDRDHDHDHDVLIVTMNGGYRVHRIPFSYESRQQRIDYLANSPFDLLIIGGGITGAGIAREAALSGLHVALIEAKDFGSGTSSRSTKLFHGGLRYLEHAEFLLVREGGREREGMQRLAPHLVEPLPFLLPIYRSMKYGKFAMGTAVWLYDRLAQVAADEQRVILSREEVLQSEPGLNEEDLTGGIRYHEYLTDDARCVVTVIRAAEQLGACALNYARCVGLVEGEKDGLIRGARVNTEEGVEFAIRAKVVVNAAGPWIESVLAMEGDASNEQSTPRILHSRGVHLVFSRERLPITHAFAIQTPDGRLMFIIPREDVTFVGTTDEVYDGELYQPGIHERDVTYLLDLLHGLFPNAQIVEQDIIGQWSGVRPLVLEPGKETKDVSRKDQVSIGARHLVTIAGGKLTAWRKMAEEVMEHVYEVMERQGHPVNPYHRERASRLSPLAPLPGSLQIPPKGVAEWAQCEIEKMVERYAIAREDAFWLTRRYGDEAESVLLCAKRTNGLARVEQNVPLLKGELDYLIEVELVCHLSDLVVRRTGLGYFGGDAAMRAISAIADAMAQRLAWDAARVNEEIAACAVQAYWEERDLRAQRLGTHAQSITG</sequence>
<evidence type="ECO:0000313" key="16">
    <source>
        <dbReference type="Proteomes" id="UP000190229"/>
    </source>
</evidence>
<proteinExistence type="inferred from homology"/>
<evidence type="ECO:0000313" key="14">
    <source>
        <dbReference type="EMBL" id="OPG15907.1"/>
    </source>
</evidence>
<dbReference type="GO" id="GO:0019563">
    <property type="term" value="P:glycerol catabolic process"/>
    <property type="evidence" value="ECO:0007669"/>
    <property type="project" value="UniProtKB-UniPathway"/>
</dbReference>
<feature type="domain" description="Alpha-glycerophosphate oxidase C-terminal" evidence="12">
    <location>
        <begin position="459"/>
        <end position="573"/>
    </location>
</feature>
<feature type="domain" description="FAD dependent oxidoreductase" evidence="11">
    <location>
        <begin position="51"/>
        <end position="381"/>
    </location>
</feature>
<evidence type="ECO:0000256" key="5">
    <source>
        <dbReference type="ARBA" id="ARBA00017956"/>
    </source>
</evidence>
<keyword evidence="7" id="KW-0319">Glycerol metabolism</keyword>
<keyword evidence="6" id="KW-0285">Flavoprotein</keyword>
<evidence type="ECO:0000259" key="12">
    <source>
        <dbReference type="Pfam" id="PF16901"/>
    </source>
</evidence>
<evidence type="ECO:0000313" key="13">
    <source>
        <dbReference type="EMBL" id="OAG93364.1"/>
    </source>
</evidence>
<comment type="catalytic activity">
    <reaction evidence="10">
        <text>a quinone + sn-glycerol 3-phosphate = dihydroxyacetone phosphate + a quinol</text>
        <dbReference type="Rhea" id="RHEA:18977"/>
        <dbReference type="ChEBI" id="CHEBI:24646"/>
        <dbReference type="ChEBI" id="CHEBI:57597"/>
        <dbReference type="ChEBI" id="CHEBI:57642"/>
        <dbReference type="ChEBI" id="CHEBI:132124"/>
        <dbReference type="EC" id="1.1.5.3"/>
    </reaction>
</comment>
<dbReference type="Pfam" id="PF16901">
    <property type="entry name" value="DAO_C"/>
    <property type="match status" value="1"/>
</dbReference>
<comment type="similarity">
    <text evidence="3">Belongs to the FAD-dependent glycerol-3-phosphate dehydrogenase family.</text>
</comment>
<dbReference type="EMBL" id="LSUQ01000038">
    <property type="protein sequence ID" value="OAG93364.1"/>
    <property type="molecule type" value="Genomic_DNA"/>
</dbReference>
<dbReference type="GO" id="GO:0046168">
    <property type="term" value="P:glycerol-3-phosphate catabolic process"/>
    <property type="evidence" value="ECO:0007669"/>
    <property type="project" value="TreeGrafter"/>
</dbReference>
<keyword evidence="16" id="KW-1185">Reference proteome</keyword>
<dbReference type="Gene3D" id="3.50.50.60">
    <property type="entry name" value="FAD/NAD(P)-binding domain"/>
    <property type="match status" value="1"/>
</dbReference>
<evidence type="ECO:0000256" key="1">
    <source>
        <dbReference type="ARBA" id="ARBA00001974"/>
    </source>
</evidence>
<dbReference type="Gene3D" id="3.30.9.10">
    <property type="entry name" value="D-Amino Acid Oxidase, subunit A, domain 2"/>
    <property type="match status" value="1"/>
</dbReference>
<reference evidence="13 15" key="1">
    <citation type="submission" date="2016-02" db="EMBL/GenBank/DDBJ databases">
        <title>Draft genome sequence of Acidibacillus ferrooxidans SLC66.</title>
        <authorList>
            <person name="Oliveira G."/>
            <person name="Nancucheo I."/>
            <person name="Dall'Agnol H."/>
            <person name="Johnson B."/>
            <person name="Oliveira R."/>
            <person name="Nunes G.L."/>
            <person name="Tzotzos G."/>
            <person name="Orellana S.C."/>
            <person name="Salim A.C."/>
            <person name="Araujo F.M."/>
        </authorList>
    </citation>
    <scope>NUCLEOTIDE SEQUENCE [LARGE SCALE GENOMIC DNA]</scope>
    <source>
        <strain evidence="13 15">SLC66</strain>
    </source>
</reference>
<dbReference type="Proteomes" id="UP000077421">
    <property type="component" value="Unassembled WGS sequence"/>
</dbReference>
<dbReference type="PRINTS" id="PR01001">
    <property type="entry name" value="FADG3PDH"/>
</dbReference>
<evidence type="ECO:0000256" key="6">
    <source>
        <dbReference type="ARBA" id="ARBA00022630"/>
    </source>
</evidence>
<dbReference type="SUPFAM" id="SSF51905">
    <property type="entry name" value="FAD/NAD(P)-binding domain"/>
    <property type="match status" value="1"/>
</dbReference>
<dbReference type="PANTHER" id="PTHR11985:SF35">
    <property type="entry name" value="ANAEROBIC GLYCEROL-3-PHOSPHATE DEHYDROGENASE SUBUNIT A"/>
    <property type="match status" value="1"/>
</dbReference>
<keyword evidence="9" id="KW-0560">Oxidoreductase</keyword>
<dbReference type="Gene3D" id="1.10.8.870">
    <property type="entry name" value="Alpha-glycerophosphate oxidase, cap domain"/>
    <property type="match status" value="1"/>
</dbReference>
<dbReference type="InterPro" id="IPR006076">
    <property type="entry name" value="FAD-dep_OxRdtase"/>
</dbReference>
<evidence type="ECO:0000256" key="2">
    <source>
        <dbReference type="ARBA" id="ARBA00004977"/>
    </source>
</evidence>
<evidence type="ECO:0000256" key="4">
    <source>
        <dbReference type="ARBA" id="ARBA00013029"/>
    </source>
</evidence>
<protein>
    <recommendedName>
        <fullName evidence="5">Aerobic glycerol-3-phosphate dehydrogenase</fullName>
        <ecNumber evidence="4">1.1.5.3</ecNumber>
    </recommendedName>
</protein>
<reference evidence="14 16" key="2">
    <citation type="submission" date="2017-02" db="EMBL/GenBank/DDBJ databases">
        <title>Draft genome of Acidibacillus ferrooxidans Huett2.</title>
        <authorList>
            <person name="Schopf S."/>
        </authorList>
    </citation>
    <scope>NUCLEOTIDE SEQUENCE [LARGE SCALE GENOMIC DNA]</scope>
    <source>
        <strain evidence="14 16">Huett2</strain>
    </source>
</reference>
<dbReference type="AlphaFoldDB" id="A0A162SYV3"/>
<dbReference type="Pfam" id="PF01266">
    <property type="entry name" value="DAO"/>
    <property type="match status" value="1"/>
</dbReference>
<comment type="pathway">
    <text evidence="2">Polyol metabolism; glycerol degradation via glycerol kinase pathway; glycerone phosphate from sn-glycerol 3-phosphate (aerobic route): step 1/1.</text>
</comment>
<evidence type="ECO:0000313" key="15">
    <source>
        <dbReference type="Proteomes" id="UP000077421"/>
    </source>
</evidence>
<dbReference type="InterPro" id="IPR031656">
    <property type="entry name" value="DAO_C"/>
</dbReference>
<evidence type="ECO:0000259" key="11">
    <source>
        <dbReference type="Pfam" id="PF01266"/>
    </source>
</evidence>
<evidence type="ECO:0000256" key="7">
    <source>
        <dbReference type="ARBA" id="ARBA00022798"/>
    </source>
</evidence>
<gene>
    <name evidence="13" type="ORF">AYW79_10990</name>
    <name evidence="14" type="ORF">B2M26_09925</name>
</gene>
<name>A0A162SYV3_9BACL</name>
<dbReference type="EC" id="1.1.5.3" evidence="4"/>
<organism evidence="13 15">
    <name type="scientific">Ferroacidibacillus organovorans</name>
    <dbReference type="NCBI Taxonomy" id="1765683"/>
    <lineage>
        <taxon>Bacteria</taxon>
        <taxon>Bacillati</taxon>
        <taxon>Bacillota</taxon>
        <taxon>Bacilli</taxon>
        <taxon>Bacillales</taxon>
        <taxon>Alicyclobacillaceae</taxon>
        <taxon>Ferroacidibacillus</taxon>
    </lineage>
</organism>
<dbReference type="PANTHER" id="PTHR11985">
    <property type="entry name" value="GLYCEROL-3-PHOSPHATE DEHYDROGENASE"/>
    <property type="match status" value="1"/>
</dbReference>
<accession>A0A162SYV3</accession>
<evidence type="ECO:0000256" key="10">
    <source>
        <dbReference type="ARBA" id="ARBA00049055"/>
    </source>
</evidence>
<dbReference type="InterPro" id="IPR036188">
    <property type="entry name" value="FAD/NAD-bd_sf"/>
</dbReference>
<dbReference type="RefSeq" id="WP_067565669.1">
    <property type="nucleotide sequence ID" value="NZ_LSUQ01000038.1"/>
</dbReference>
<evidence type="ECO:0000256" key="9">
    <source>
        <dbReference type="ARBA" id="ARBA00023002"/>
    </source>
</evidence>
<dbReference type="InterPro" id="IPR038299">
    <property type="entry name" value="DAO_C_sf"/>
</dbReference>
<evidence type="ECO:0000256" key="3">
    <source>
        <dbReference type="ARBA" id="ARBA00007330"/>
    </source>
</evidence>
<keyword evidence="8" id="KW-0274">FAD</keyword>
<dbReference type="InterPro" id="IPR000447">
    <property type="entry name" value="G3P_DH_FAD-dep"/>
</dbReference>
<dbReference type="GO" id="GO:0004368">
    <property type="term" value="F:glycerol-3-phosphate dehydrogenase (quinone) activity"/>
    <property type="evidence" value="ECO:0007669"/>
    <property type="project" value="UniProtKB-EC"/>
</dbReference>
<comment type="caution">
    <text evidence="13">The sequence shown here is derived from an EMBL/GenBank/DDBJ whole genome shotgun (WGS) entry which is preliminary data.</text>
</comment>
<dbReference type="OrthoDB" id="9766796at2"/>
<dbReference type="STRING" id="1765683.B2M26_09925"/>
<dbReference type="Proteomes" id="UP000190229">
    <property type="component" value="Unassembled WGS sequence"/>
</dbReference>
<evidence type="ECO:0000256" key="8">
    <source>
        <dbReference type="ARBA" id="ARBA00022827"/>
    </source>
</evidence>